<feature type="transmembrane region" description="Helical" evidence="1">
    <location>
        <begin position="12"/>
        <end position="30"/>
    </location>
</feature>
<keyword evidence="1" id="KW-0812">Transmembrane</keyword>
<keyword evidence="3" id="KW-1185">Reference proteome</keyword>
<dbReference type="EMBL" id="WWNE01000012">
    <property type="protein sequence ID" value="NBG66868.1"/>
    <property type="molecule type" value="Genomic_DNA"/>
</dbReference>
<keyword evidence="1" id="KW-1133">Transmembrane helix</keyword>
<dbReference type="Proteomes" id="UP000470771">
    <property type="component" value="Unassembled WGS sequence"/>
</dbReference>
<name>A0A6N9NJK6_9FLAO</name>
<dbReference type="SUPFAM" id="SSF159501">
    <property type="entry name" value="EreA/ChaN-like"/>
    <property type="match status" value="1"/>
</dbReference>
<dbReference type="AlphaFoldDB" id="A0A6N9NJK6"/>
<organism evidence="2 3">
    <name type="scientific">Acidiluteibacter ferrifornacis</name>
    <dbReference type="NCBI Taxonomy" id="2692424"/>
    <lineage>
        <taxon>Bacteria</taxon>
        <taxon>Pseudomonadati</taxon>
        <taxon>Bacteroidota</taxon>
        <taxon>Flavobacteriia</taxon>
        <taxon>Flavobacteriales</taxon>
        <taxon>Cryomorphaceae</taxon>
        <taxon>Acidiluteibacter</taxon>
    </lineage>
</organism>
<gene>
    <name evidence="2" type="ORF">GQN54_12140</name>
</gene>
<comment type="caution">
    <text evidence="2">The sequence shown here is derived from an EMBL/GenBank/DDBJ whole genome shotgun (WGS) entry which is preliminary data.</text>
</comment>
<evidence type="ECO:0000256" key="1">
    <source>
        <dbReference type="SAM" id="Phobius"/>
    </source>
</evidence>
<proteinExistence type="predicted"/>
<accession>A0A6N9NJK6</accession>
<evidence type="ECO:0008006" key="4">
    <source>
        <dbReference type="Google" id="ProtNLM"/>
    </source>
</evidence>
<evidence type="ECO:0000313" key="2">
    <source>
        <dbReference type="EMBL" id="NBG66868.1"/>
    </source>
</evidence>
<keyword evidence="1" id="KW-0472">Membrane</keyword>
<reference evidence="2 3" key="1">
    <citation type="submission" date="2019-12" db="EMBL/GenBank/DDBJ databases">
        <authorList>
            <person name="Zhao J."/>
        </authorList>
    </citation>
    <scope>NUCLEOTIDE SEQUENCE [LARGE SCALE GENOMIC DNA]</scope>
    <source>
        <strain evidence="2 3">S-15</strain>
    </source>
</reference>
<sequence length="318" mass="37765">MIKKLLKISFKFILVAFVLVAISYGGFHLWEYATGGKYVNFLSKNSETIPIEKSFSFERMEQDIANNHLILVGEIHGFHEPSVFDVDFFKYLHENHNFNHYIAELDFVQAQLLNDFLYSGEEKLLQRILENWAVIQGRNNKDYFEKYIQLQQYFQQLPENEKFKFVGIDRIQDENLVKEYLNSFYPSDYLGNKVEKDGSTLNETIKRFTTIYSQKTDTLFLLSHLKKNADYILNKENREEIMFQNFHSLFSYNKWSESKLYGFFGLYHVFQYRINNSHPLASKIRKSNLGLENKSLSINFMMNEGYMVMPSNQLPEFM</sequence>
<protein>
    <recommendedName>
        <fullName evidence="4">Haem-binding uptake Tiki superfamily ChaN domain-containing protein</fullName>
    </recommendedName>
</protein>
<evidence type="ECO:0000313" key="3">
    <source>
        <dbReference type="Proteomes" id="UP000470771"/>
    </source>
</evidence>
<dbReference type="RefSeq" id="WP_160633826.1">
    <property type="nucleotide sequence ID" value="NZ_WWNE01000012.1"/>
</dbReference>